<dbReference type="Proteomes" id="UP000749559">
    <property type="component" value="Unassembled WGS sequence"/>
</dbReference>
<feature type="compositionally biased region" description="Basic and acidic residues" evidence="24">
    <location>
        <begin position="375"/>
        <end position="385"/>
    </location>
</feature>
<gene>
    <name evidence="29" type="ORF">OFUS_LOCUS4651</name>
</gene>
<dbReference type="GO" id="GO:0019104">
    <property type="term" value="F:DNA N-glycosylase activity"/>
    <property type="evidence" value="ECO:0007669"/>
    <property type="project" value="InterPro"/>
</dbReference>
<evidence type="ECO:0000259" key="27">
    <source>
        <dbReference type="PROSITE" id="PS51068"/>
    </source>
</evidence>
<feature type="domain" description="GRF-type" evidence="28">
    <location>
        <begin position="527"/>
        <end position="570"/>
    </location>
</feature>
<evidence type="ECO:0000259" key="26">
    <source>
        <dbReference type="PROSITE" id="PS51066"/>
    </source>
</evidence>
<dbReference type="PROSITE" id="PS51999">
    <property type="entry name" value="ZF_GRF"/>
    <property type="match status" value="2"/>
</dbReference>
<keyword evidence="30" id="KW-1185">Reference proteome</keyword>
<evidence type="ECO:0000256" key="4">
    <source>
        <dbReference type="ARBA" id="ARBA00012720"/>
    </source>
</evidence>
<evidence type="ECO:0000313" key="30">
    <source>
        <dbReference type="Proteomes" id="UP000749559"/>
    </source>
</evidence>
<evidence type="ECO:0000256" key="13">
    <source>
        <dbReference type="ARBA" id="ARBA00023204"/>
    </source>
</evidence>
<keyword evidence="16" id="KW-0511">Multifunctional enzyme</keyword>
<dbReference type="InterPro" id="IPR012319">
    <property type="entry name" value="FPG_cat"/>
</dbReference>
<evidence type="ECO:0000256" key="20">
    <source>
        <dbReference type="ARBA" id="ARBA00081871"/>
    </source>
</evidence>
<comment type="catalytic activity">
    <reaction evidence="18">
        <text>2'-deoxyribonucleotide-(2'-deoxyribose 5'-phosphate)-2'-deoxyribonucleotide-DNA = a 3'-end 2'-deoxyribonucleotide-(2,3-dehydro-2,3-deoxyribose 5'-phosphate)-DNA + a 5'-end 5'-phospho-2'-deoxyribonucleoside-DNA + H(+)</text>
        <dbReference type="Rhea" id="RHEA:66592"/>
        <dbReference type="Rhea" id="RHEA-COMP:13180"/>
        <dbReference type="Rhea" id="RHEA-COMP:16897"/>
        <dbReference type="Rhea" id="RHEA-COMP:17067"/>
        <dbReference type="ChEBI" id="CHEBI:15378"/>
        <dbReference type="ChEBI" id="CHEBI:136412"/>
        <dbReference type="ChEBI" id="CHEBI:157695"/>
        <dbReference type="ChEBI" id="CHEBI:167181"/>
        <dbReference type="EC" id="4.2.99.18"/>
    </reaction>
</comment>
<keyword evidence="7" id="KW-0677">Repeat</keyword>
<dbReference type="SMART" id="SM01232">
    <property type="entry name" value="H2TH"/>
    <property type="match status" value="1"/>
</dbReference>
<keyword evidence="10" id="KW-0378">Hydrolase</keyword>
<dbReference type="Pfam" id="PF00641">
    <property type="entry name" value="Zn_ribbon_RanBP"/>
    <property type="match status" value="1"/>
</dbReference>
<dbReference type="SUPFAM" id="SSF46946">
    <property type="entry name" value="S13-like H2TH domain"/>
    <property type="match status" value="1"/>
</dbReference>
<evidence type="ECO:0000256" key="11">
    <source>
        <dbReference type="ARBA" id="ARBA00022833"/>
    </source>
</evidence>
<dbReference type="PROSITE" id="PS50199">
    <property type="entry name" value="ZF_RANBP2_2"/>
    <property type="match status" value="1"/>
</dbReference>
<feature type="domain" description="Formamidopyrimidine-DNA glycosylase catalytic" evidence="27">
    <location>
        <begin position="2"/>
        <end position="102"/>
    </location>
</feature>
<dbReference type="GO" id="GO:0005694">
    <property type="term" value="C:chromosome"/>
    <property type="evidence" value="ECO:0007669"/>
    <property type="project" value="UniProtKB-SubCell"/>
</dbReference>
<evidence type="ECO:0000256" key="14">
    <source>
        <dbReference type="ARBA" id="ARBA00023239"/>
    </source>
</evidence>
<evidence type="ECO:0000256" key="23">
    <source>
        <dbReference type="PROSITE-ProRule" id="PRU00322"/>
    </source>
</evidence>
<evidence type="ECO:0000256" key="24">
    <source>
        <dbReference type="SAM" id="MobiDB-lite"/>
    </source>
</evidence>
<organism evidence="29 30">
    <name type="scientific">Owenia fusiformis</name>
    <name type="common">Polychaete worm</name>
    <dbReference type="NCBI Taxonomy" id="6347"/>
    <lineage>
        <taxon>Eukaryota</taxon>
        <taxon>Metazoa</taxon>
        <taxon>Spiralia</taxon>
        <taxon>Lophotrochozoa</taxon>
        <taxon>Annelida</taxon>
        <taxon>Polychaeta</taxon>
        <taxon>Sedentaria</taxon>
        <taxon>Canalipalpata</taxon>
        <taxon>Sabellida</taxon>
        <taxon>Oweniida</taxon>
        <taxon>Oweniidae</taxon>
        <taxon>Owenia</taxon>
    </lineage>
</organism>
<dbReference type="PANTHER" id="PTHR22993">
    <property type="entry name" value="FORMAMIDOPYRIMIDINE-DNA GLYCOSYLASE"/>
    <property type="match status" value="1"/>
</dbReference>
<feature type="compositionally biased region" description="Polar residues" evidence="24">
    <location>
        <begin position="386"/>
        <end position="468"/>
    </location>
</feature>
<dbReference type="Gene3D" id="2.30.30.380">
    <property type="entry name" value="Zn-finger domain of Sec23/24"/>
    <property type="match status" value="1"/>
</dbReference>
<evidence type="ECO:0000256" key="6">
    <source>
        <dbReference type="ARBA" id="ARBA00022723"/>
    </source>
</evidence>
<feature type="region of interest" description="Disordered" evidence="24">
    <location>
        <begin position="349"/>
        <end position="468"/>
    </location>
</feature>
<dbReference type="SUPFAM" id="SSF90209">
    <property type="entry name" value="Ran binding protein zinc finger-like"/>
    <property type="match status" value="1"/>
</dbReference>
<dbReference type="OrthoDB" id="498125at2759"/>
<keyword evidence="8" id="KW-0227">DNA damage</keyword>
<dbReference type="GO" id="GO:0140078">
    <property type="term" value="F:class I DNA-(apurinic or apyrimidinic site) endonuclease activity"/>
    <property type="evidence" value="ECO:0007669"/>
    <property type="project" value="UniProtKB-EC"/>
</dbReference>
<evidence type="ECO:0000256" key="8">
    <source>
        <dbReference type="ARBA" id="ARBA00022763"/>
    </source>
</evidence>
<feature type="domain" description="RanBP2-type" evidence="25">
    <location>
        <begin position="302"/>
        <end position="331"/>
    </location>
</feature>
<dbReference type="GO" id="GO:0006284">
    <property type="term" value="P:base-excision repair"/>
    <property type="evidence" value="ECO:0007669"/>
    <property type="project" value="InterPro"/>
</dbReference>
<comment type="subcellular location">
    <subcellularLocation>
        <location evidence="2">Chromosome</location>
    </subcellularLocation>
    <subcellularLocation>
        <location evidence="1">Nucleus</location>
    </subcellularLocation>
</comment>
<dbReference type="PROSITE" id="PS51066">
    <property type="entry name" value="ZF_FPG_2"/>
    <property type="match status" value="1"/>
</dbReference>
<keyword evidence="6" id="KW-0479">Metal-binding</keyword>
<evidence type="ECO:0000259" key="25">
    <source>
        <dbReference type="PROSITE" id="PS50199"/>
    </source>
</evidence>
<evidence type="ECO:0000256" key="19">
    <source>
        <dbReference type="ARBA" id="ARBA00073168"/>
    </source>
</evidence>
<feature type="domain" description="GRF-type" evidence="28">
    <location>
        <begin position="480"/>
        <end position="523"/>
    </location>
</feature>
<evidence type="ECO:0000256" key="10">
    <source>
        <dbReference type="ARBA" id="ARBA00022801"/>
    </source>
</evidence>
<keyword evidence="5" id="KW-0158">Chromosome</keyword>
<dbReference type="FunFam" id="1.10.8.50:FF:000008">
    <property type="entry name" value="Nei-like DNA glycosylase 3"/>
    <property type="match status" value="1"/>
</dbReference>
<evidence type="ECO:0000256" key="17">
    <source>
        <dbReference type="ARBA" id="ARBA00023295"/>
    </source>
</evidence>
<keyword evidence="12" id="KW-0238">DNA-binding</keyword>
<protein>
    <recommendedName>
        <fullName evidence="19">Endonuclease 8-like 3</fullName>
        <ecNumber evidence="4">4.2.99.18</ecNumber>
    </recommendedName>
    <alternativeName>
        <fullName evidence="20">DNA glycosylase/AP lyase Neil3</fullName>
    </alternativeName>
    <alternativeName>
        <fullName evidence="22">Endonuclease VIII-like 3</fullName>
    </alternativeName>
    <alternativeName>
        <fullName evidence="21">Nei-like protein 3</fullName>
    </alternativeName>
</protein>
<evidence type="ECO:0000256" key="2">
    <source>
        <dbReference type="ARBA" id="ARBA00004286"/>
    </source>
</evidence>
<evidence type="ECO:0000256" key="18">
    <source>
        <dbReference type="ARBA" id="ARBA00044632"/>
    </source>
</evidence>
<dbReference type="InterPro" id="IPR035937">
    <property type="entry name" value="FPG_N"/>
</dbReference>
<dbReference type="GO" id="GO:0005654">
    <property type="term" value="C:nucleoplasm"/>
    <property type="evidence" value="ECO:0007669"/>
    <property type="project" value="UniProtKB-ARBA"/>
</dbReference>
<comment type="similarity">
    <text evidence="3">Belongs to the FPG family.</text>
</comment>
<dbReference type="PROSITE" id="PS01358">
    <property type="entry name" value="ZF_RANBP2_1"/>
    <property type="match status" value="1"/>
</dbReference>
<feature type="domain" description="FPG-type" evidence="26">
    <location>
        <begin position="237"/>
        <end position="271"/>
    </location>
</feature>
<evidence type="ECO:0000256" key="16">
    <source>
        <dbReference type="ARBA" id="ARBA00023268"/>
    </source>
</evidence>
<evidence type="ECO:0000256" key="22">
    <source>
        <dbReference type="ARBA" id="ARBA00083341"/>
    </source>
</evidence>
<dbReference type="PROSITE" id="PS01242">
    <property type="entry name" value="ZF_FPG_1"/>
    <property type="match status" value="1"/>
</dbReference>
<dbReference type="Pfam" id="PF06831">
    <property type="entry name" value="H2TH"/>
    <property type="match status" value="1"/>
</dbReference>
<keyword evidence="14" id="KW-0456">Lyase</keyword>
<dbReference type="InterPro" id="IPR010666">
    <property type="entry name" value="Znf_GRF"/>
</dbReference>
<dbReference type="PROSITE" id="PS51068">
    <property type="entry name" value="FPG_CAT"/>
    <property type="match status" value="1"/>
</dbReference>
<keyword evidence="15" id="KW-0539">Nucleus</keyword>
<name>A0A8S4N9R5_OWEFU</name>
<evidence type="ECO:0000256" key="5">
    <source>
        <dbReference type="ARBA" id="ARBA00022454"/>
    </source>
</evidence>
<evidence type="ECO:0000256" key="1">
    <source>
        <dbReference type="ARBA" id="ARBA00004123"/>
    </source>
</evidence>
<dbReference type="InterPro" id="IPR010979">
    <property type="entry name" value="Ribosomal_uS13-like_H2TH"/>
</dbReference>
<proteinExistence type="inferred from homology"/>
<evidence type="ECO:0000256" key="12">
    <source>
        <dbReference type="ARBA" id="ARBA00023125"/>
    </source>
</evidence>
<feature type="region of interest" description="Disordered" evidence="24">
    <location>
        <begin position="1"/>
        <end position="48"/>
    </location>
</feature>
<dbReference type="InterPro" id="IPR001876">
    <property type="entry name" value="Znf_RanBP2"/>
</dbReference>
<dbReference type="GO" id="GO:0008270">
    <property type="term" value="F:zinc ion binding"/>
    <property type="evidence" value="ECO:0007669"/>
    <property type="project" value="UniProtKB-KW"/>
</dbReference>
<dbReference type="InterPro" id="IPR036443">
    <property type="entry name" value="Znf_RanBP2_sf"/>
</dbReference>
<keyword evidence="11" id="KW-0862">Zinc</keyword>
<comment type="caution">
    <text evidence="29">The sequence shown here is derived from an EMBL/GenBank/DDBJ whole genome shotgun (WGS) entry which is preliminary data.</text>
</comment>
<evidence type="ECO:0000256" key="7">
    <source>
        <dbReference type="ARBA" id="ARBA00022737"/>
    </source>
</evidence>
<dbReference type="InterPro" id="IPR000214">
    <property type="entry name" value="Znf_DNA_glyclase/AP_lyase"/>
</dbReference>
<dbReference type="Gene3D" id="1.10.8.50">
    <property type="match status" value="1"/>
</dbReference>
<dbReference type="Gene3D" id="3.20.190.10">
    <property type="entry name" value="MutM-like, N-terminal"/>
    <property type="match status" value="1"/>
</dbReference>
<keyword evidence="9 23" id="KW-0863">Zinc-finger</keyword>
<dbReference type="AlphaFoldDB" id="A0A8S4N9R5"/>
<dbReference type="Pfam" id="PF06839">
    <property type="entry name" value="Zn_ribbon_GRF"/>
    <property type="match status" value="2"/>
</dbReference>
<sequence>MVEGPGCKLKGEKLRSRVRGQKLQKSSGNAVEKGTKKSNKDGPDSHSPFDDLIGKHLTDIQTLGKELFIYFEEKCIRIHFLMAGYFVLNGQNIDEDHGRKQPQTTTLRLELSQDVVEFFKTGVEIRNSIDCQEKFERMKHLDICSMHFNQRAAIEAVMSQDGRQICDVLLDQDILPGVGNIIKNEALFDRLSGINPVSIVKELTQKHVSHLVQMTRDFSMLFYQCRKTGKPLQAHMKVYRKGTCQQCKGKVITTKTGENPRMTCYCPHCQDSQLKEERKLPSKNSLIGWVTTAATSGKSQLNNQSWTCQICTLINEPQRTTCNACLTPKVVPAAKSQPPDIDLPTMNTHIGGATKKAEPASGLKRKINSENTNTETKRLKSETISKHSVTMSDGSNMRPTRSVNEPNCSNNRPSRSANLPHGSNSQPIGSNIRPTRSVNVHNGSNDRPSRSANLPHGSNSQPIGSTNRPTGFAKFQLPLCKGHKKPCYMREVRKEGDTKKRVFFSCSMGRNKSCNYFQWADEKFPLCEGHNKRCVIRTVLKEGTNNGRKFFACQENKKKSCSYFKWADEYNDITIS</sequence>
<evidence type="ECO:0000256" key="9">
    <source>
        <dbReference type="ARBA" id="ARBA00022771"/>
    </source>
</evidence>
<evidence type="ECO:0000256" key="3">
    <source>
        <dbReference type="ARBA" id="ARBA00009409"/>
    </source>
</evidence>
<keyword evidence="13" id="KW-0234">DNA repair</keyword>
<dbReference type="SMART" id="SM00547">
    <property type="entry name" value="ZnF_RBZ"/>
    <property type="match status" value="1"/>
</dbReference>
<evidence type="ECO:0000256" key="15">
    <source>
        <dbReference type="ARBA" id="ARBA00023242"/>
    </source>
</evidence>
<evidence type="ECO:0000313" key="29">
    <source>
        <dbReference type="EMBL" id="CAH1777643.1"/>
    </source>
</evidence>
<dbReference type="SUPFAM" id="SSF81624">
    <property type="entry name" value="N-terminal domain of MutM-like DNA repair proteins"/>
    <property type="match status" value="1"/>
</dbReference>
<dbReference type="InterPro" id="IPR015887">
    <property type="entry name" value="DNA_glyclase_Znf_dom_DNA_BS"/>
</dbReference>
<dbReference type="EMBL" id="CAIIXF020000002">
    <property type="protein sequence ID" value="CAH1777643.1"/>
    <property type="molecule type" value="Genomic_DNA"/>
</dbReference>
<feature type="compositionally biased region" description="Basic and acidic residues" evidence="24">
    <location>
        <begin position="33"/>
        <end position="48"/>
    </location>
</feature>
<evidence type="ECO:0000259" key="28">
    <source>
        <dbReference type="PROSITE" id="PS51999"/>
    </source>
</evidence>
<keyword evidence="17" id="KW-0326">Glycosidase</keyword>
<dbReference type="PANTHER" id="PTHR22993:SF10">
    <property type="entry name" value="ENDONUCLEASE 8-LIKE 3"/>
    <property type="match status" value="1"/>
</dbReference>
<dbReference type="EC" id="4.2.99.18" evidence="4"/>
<accession>A0A8S4N9R5</accession>
<evidence type="ECO:0000256" key="21">
    <source>
        <dbReference type="ARBA" id="ARBA00082922"/>
    </source>
</evidence>
<reference evidence="29" key="1">
    <citation type="submission" date="2022-03" db="EMBL/GenBank/DDBJ databases">
        <authorList>
            <person name="Martin C."/>
        </authorList>
    </citation>
    <scope>NUCLEOTIDE SEQUENCE</scope>
</reference>
<dbReference type="GO" id="GO:0003684">
    <property type="term" value="F:damaged DNA binding"/>
    <property type="evidence" value="ECO:0007669"/>
    <property type="project" value="InterPro"/>
</dbReference>
<dbReference type="InterPro" id="IPR015886">
    <property type="entry name" value="H2TH_FPG"/>
</dbReference>